<dbReference type="InterPro" id="IPR004714">
    <property type="entry name" value="Cyt_oxidase_maturation_cbb3"/>
</dbReference>
<sequence>MTELLYLIAIALSLGLMGLGAFLWALKSGQFDDLDGAAHRILFDDEPPRPNAEPSSPPTKRS</sequence>
<feature type="region of interest" description="Disordered" evidence="1">
    <location>
        <begin position="42"/>
        <end position="62"/>
    </location>
</feature>
<name>A0A235HM31_AZOBR</name>
<dbReference type="PANTHER" id="PTHR41532:SF1">
    <property type="entry name" value="FIXS PROTEIN"/>
    <property type="match status" value="1"/>
</dbReference>
<evidence type="ECO:0000313" key="3">
    <source>
        <dbReference type="EMBL" id="OYD86225.1"/>
    </source>
</evidence>
<proteinExistence type="predicted"/>
<keyword evidence="2" id="KW-0812">Transmembrane</keyword>
<feature type="transmembrane region" description="Helical" evidence="2">
    <location>
        <begin position="6"/>
        <end position="26"/>
    </location>
</feature>
<evidence type="ECO:0000313" key="4">
    <source>
        <dbReference type="Proteomes" id="UP000215367"/>
    </source>
</evidence>
<dbReference type="PANTHER" id="PTHR41532">
    <property type="entry name" value="FIXS PROTEIN"/>
    <property type="match status" value="1"/>
</dbReference>
<evidence type="ECO:0000256" key="1">
    <source>
        <dbReference type="SAM" id="MobiDB-lite"/>
    </source>
</evidence>
<dbReference type="EMBL" id="NOWT01000001">
    <property type="protein sequence ID" value="OYD86225.1"/>
    <property type="molecule type" value="Genomic_DNA"/>
</dbReference>
<keyword evidence="2" id="KW-0472">Membrane</keyword>
<reference evidence="3 4" key="1">
    <citation type="submission" date="2017-07" db="EMBL/GenBank/DDBJ databases">
        <title>Whole genome sequence of Azospirillum brasilense 2A1, a potential biofertilizer strain.</title>
        <authorList>
            <person name="Fontana C.A."/>
            <person name="Toffoli L.M."/>
            <person name="Salazar S.M."/>
            <person name="Puglisi E."/>
            <person name="Pedraza R."/>
            <person name="Bassi D."/>
            <person name="Cocconcelli P.S."/>
        </authorList>
    </citation>
    <scope>NUCLEOTIDE SEQUENCE [LARGE SCALE GENOMIC DNA]</scope>
    <source>
        <strain evidence="3 4">2A1</strain>
    </source>
</reference>
<dbReference type="Proteomes" id="UP000215367">
    <property type="component" value="Unassembled WGS sequence"/>
</dbReference>
<accession>A0A235HM31</accession>
<keyword evidence="2" id="KW-1133">Transmembrane helix</keyword>
<comment type="caution">
    <text evidence="3">The sequence shown here is derived from an EMBL/GenBank/DDBJ whole genome shotgun (WGS) entry which is preliminary data.</text>
</comment>
<dbReference type="AlphaFoldDB" id="A0A235HM31"/>
<dbReference type="Pfam" id="PF03597">
    <property type="entry name" value="FixS"/>
    <property type="match status" value="1"/>
</dbReference>
<gene>
    <name evidence="3" type="primary">ccoS</name>
    <name evidence="3" type="ORF">CHT98_01270</name>
</gene>
<organism evidence="3 4">
    <name type="scientific">Azospirillum brasilense</name>
    <dbReference type="NCBI Taxonomy" id="192"/>
    <lineage>
        <taxon>Bacteria</taxon>
        <taxon>Pseudomonadati</taxon>
        <taxon>Pseudomonadota</taxon>
        <taxon>Alphaproteobacteria</taxon>
        <taxon>Rhodospirillales</taxon>
        <taxon>Azospirillaceae</taxon>
        <taxon>Azospirillum</taxon>
    </lineage>
</organism>
<dbReference type="NCBIfam" id="TIGR00847">
    <property type="entry name" value="ccoS"/>
    <property type="match status" value="1"/>
</dbReference>
<protein>
    <submittedName>
        <fullName evidence="3">Cbb3-type cytochrome oxidase assembly protein CcoS</fullName>
    </submittedName>
</protein>
<feature type="compositionally biased region" description="Pro residues" evidence="1">
    <location>
        <begin position="49"/>
        <end position="62"/>
    </location>
</feature>
<evidence type="ECO:0000256" key="2">
    <source>
        <dbReference type="SAM" id="Phobius"/>
    </source>
</evidence>